<dbReference type="EMBL" id="JAVREH010000084">
    <property type="protein sequence ID" value="MDT0264283.1"/>
    <property type="molecule type" value="Genomic_DNA"/>
</dbReference>
<dbReference type="Gene3D" id="3.40.1620.10">
    <property type="entry name" value="YefM-like domain"/>
    <property type="match status" value="1"/>
</dbReference>
<evidence type="ECO:0000313" key="4">
    <source>
        <dbReference type="Proteomes" id="UP001183176"/>
    </source>
</evidence>
<comment type="caution">
    <text evidence="3">The sequence shown here is derived from an EMBL/GenBank/DDBJ whole genome shotgun (WGS) entry which is preliminary data.</text>
</comment>
<comment type="similarity">
    <text evidence="1 2">Belongs to the phD/YefM antitoxin family.</text>
</comment>
<dbReference type="NCBIfam" id="TIGR01552">
    <property type="entry name" value="phd_fam"/>
    <property type="match status" value="1"/>
</dbReference>
<gene>
    <name evidence="3" type="ORF">RM423_23235</name>
</gene>
<evidence type="ECO:0000256" key="1">
    <source>
        <dbReference type="ARBA" id="ARBA00009981"/>
    </source>
</evidence>
<evidence type="ECO:0000313" key="3">
    <source>
        <dbReference type="EMBL" id="MDT0264283.1"/>
    </source>
</evidence>
<keyword evidence="4" id="KW-1185">Reference proteome</keyword>
<dbReference type="Proteomes" id="UP001183176">
    <property type="component" value="Unassembled WGS sequence"/>
</dbReference>
<dbReference type="PANTHER" id="PTHR33713">
    <property type="entry name" value="ANTITOXIN YAFN-RELATED"/>
    <property type="match status" value="1"/>
</dbReference>
<evidence type="ECO:0000256" key="2">
    <source>
        <dbReference type="RuleBase" id="RU362080"/>
    </source>
</evidence>
<name>A0ABU2JHS5_9ACTN</name>
<dbReference type="InterPro" id="IPR006442">
    <property type="entry name" value="Antitoxin_Phd/YefM"/>
</dbReference>
<comment type="function">
    <text evidence="2">Antitoxin component of a type II toxin-antitoxin (TA) system.</text>
</comment>
<dbReference type="InterPro" id="IPR051405">
    <property type="entry name" value="phD/YefM_antitoxin"/>
</dbReference>
<dbReference type="PANTHER" id="PTHR33713:SF10">
    <property type="entry name" value="ANTITOXIN YAFN"/>
    <property type="match status" value="1"/>
</dbReference>
<dbReference type="InterPro" id="IPR036165">
    <property type="entry name" value="YefM-like_sf"/>
</dbReference>
<sequence>MSAESSFAVSEARQQLAAIIDRVRAEHAPVYLARRGRRVAAVIDADDLDEILQLAEDMTDIRAAEAARNEMRTTGATPIPWEQVKADLGLG</sequence>
<protein>
    <recommendedName>
        <fullName evidence="2">Antitoxin</fullName>
    </recommendedName>
</protein>
<dbReference type="SUPFAM" id="SSF143120">
    <property type="entry name" value="YefM-like"/>
    <property type="match status" value="1"/>
</dbReference>
<reference evidence="4" key="1">
    <citation type="submission" date="2023-07" db="EMBL/GenBank/DDBJ databases">
        <title>30 novel species of actinomycetes from the DSMZ collection.</title>
        <authorList>
            <person name="Nouioui I."/>
        </authorList>
    </citation>
    <scope>NUCLEOTIDE SEQUENCE [LARGE SCALE GENOMIC DNA]</scope>
    <source>
        <strain evidence="4">DSM 44399</strain>
    </source>
</reference>
<dbReference type="Pfam" id="PF02604">
    <property type="entry name" value="PhdYeFM_antitox"/>
    <property type="match status" value="1"/>
</dbReference>
<dbReference type="RefSeq" id="WP_311425424.1">
    <property type="nucleotide sequence ID" value="NZ_JAVREH010000084.1"/>
</dbReference>
<organism evidence="3 4">
    <name type="scientific">Jatrophihabitans lederbergiae</name>
    <dbReference type="NCBI Taxonomy" id="3075547"/>
    <lineage>
        <taxon>Bacteria</taxon>
        <taxon>Bacillati</taxon>
        <taxon>Actinomycetota</taxon>
        <taxon>Actinomycetes</taxon>
        <taxon>Jatrophihabitantales</taxon>
        <taxon>Jatrophihabitantaceae</taxon>
        <taxon>Jatrophihabitans</taxon>
    </lineage>
</organism>
<accession>A0ABU2JHS5</accession>
<proteinExistence type="inferred from homology"/>